<dbReference type="PANTHER" id="PTHR24177">
    <property type="entry name" value="CASKIN"/>
    <property type="match status" value="1"/>
</dbReference>
<feature type="transmembrane region" description="Helical" evidence="2">
    <location>
        <begin position="632"/>
        <end position="655"/>
    </location>
</feature>
<evidence type="ECO:0000256" key="1">
    <source>
        <dbReference type="SAM" id="MobiDB-lite"/>
    </source>
</evidence>
<feature type="transmembrane region" description="Helical" evidence="2">
    <location>
        <begin position="534"/>
        <end position="557"/>
    </location>
</feature>
<dbReference type="HOGENOM" id="CLU_244444_0_0_1"/>
<feature type="domain" description="PGG" evidence="3">
    <location>
        <begin position="751"/>
        <end position="865"/>
    </location>
</feature>
<feature type="transmembrane region" description="Helical" evidence="2">
    <location>
        <begin position="871"/>
        <end position="890"/>
    </location>
</feature>
<feature type="domain" description="PGG" evidence="3">
    <location>
        <begin position="216"/>
        <end position="328"/>
    </location>
</feature>
<feature type="transmembrane region" description="Helical" evidence="2">
    <location>
        <begin position="220"/>
        <end position="239"/>
    </location>
</feature>
<feature type="transmembrane region" description="Helical" evidence="2">
    <location>
        <begin position="837"/>
        <end position="859"/>
    </location>
</feature>
<feature type="transmembrane region" description="Helical" evidence="2">
    <location>
        <begin position="698"/>
        <end position="715"/>
    </location>
</feature>
<feature type="transmembrane region" description="Helical" evidence="2">
    <location>
        <begin position="304"/>
        <end position="324"/>
    </location>
</feature>
<dbReference type="EnsemblPlants" id="ORUFI06G12240.1">
    <property type="protein sequence ID" value="ORUFI06G12240.1"/>
    <property type="gene ID" value="ORUFI06G12240"/>
</dbReference>
<dbReference type="STRING" id="4529.A0A0E0PWN3"/>
<proteinExistence type="predicted"/>
<dbReference type="eggNOG" id="KOG0504">
    <property type="taxonomic scope" value="Eukaryota"/>
</dbReference>
<feature type="transmembrane region" description="Helical" evidence="2">
    <location>
        <begin position="128"/>
        <end position="148"/>
    </location>
</feature>
<feature type="transmembrane region" description="Helical" evidence="2">
    <location>
        <begin position="271"/>
        <end position="292"/>
    </location>
</feature>
<evidence type="ECO:0000313" key="4">
    <source>
        <dbReference type="EnsemblPlants" id="ORUFI06G12240.1"/>
    </source>
</evidence>
<feature type="compositionally biased region" description="Polar residues" evidence="1">
    <location>
        <begin position="908"/>
        <end position="921"/>
    </location>
</feature>
<protein>
    <recommendedName>
        <fullName evidence="3">PGG domain-containing protein</fullName>
    </recommendedName>
</protein>
<evidence type="ECO:0000259" key="3">
    <source>
        <dbReference type="Pfam" id="PF13962"/>
    </source>
</evidence>
<evidence type="ECO:0000313" key="5">
    <source>
        <dbReference type="Proteomes" id="UP000008022"/>
    </source>
</evidence>
<name>A0A0E0PWN3_ORYRU</name>
<dbReference type="InterPro" id="IPR026961">
    <property type="entry name" value="PGG_dom"/>
</dbReference>
<keyword evidence="2" id="KW-0472">Membrane</keyword>
<accession>A0A0E0PWN3</accession>
<keyword evidence="5" id="KW-1185">Reference proteome</keyword>
<feature type="domain" description="PGG" evidence="3">
    <location>
        <begin position="75"/>
        <end position="181"/>
    </location>
</feature>
<feature type="domain" description="PGG" evidence="3">
    <location>
        <begin position="427"/>
        <end position="532"/>
    </location>
</feature>
<reference evidence="4" key="2">
    <citation type="submission" date="2015-06" db="UniProtKB">
        <authorList>
            <consortium name="EnsemblPlants"/>
        </authorList>
    </citation>
    <scope>IDENTIFICATION</scope>
</reference>
<feature type="transmembrane region" description="Helical" evidence="2">
    <location>
        <begin position="80"/>
        <end position="97"/>
    </location>
</feature>
<feature type="transmembrane region" description="Helical" evidence="2">
    <location>
        <begin position="804"/>
        <end position="825"/>
    </location>
</feature>
<dbReference type="OMA" id="GQHIITH"/>
<feature type="transmembrane region" description="Helical" evidence="2">
    <location>
        <begin position="667"/>
        <end position="686"/>
    </location>
</feature>
<feature type="transmembrane region" description="Helical" evidence="2">
    <location>
        <begin position="509"/>
        <end position="528"/>
    </location>
</feature>
<feature type="region of interest" description="Disordered" evidence="1">
    <location>
        <begin position="1"/>
        <end position="24"/>
    </location>
</feature>
<sequence length="1597" mass="174961">MERNDNPLHAGSGQATTLEGSEGREPIIRAGFARTDTDNGGSDVLLCGSEMDHNNLQPAGSGQAMTTEADNNRAWQLQKYLMLLTILVATVTYIAGLNPPGGVWLETKDGHLTGNPILPDTQPTRHYVFYYFNATAFVVSLVLIPFLLQPCVKAAAQLKAVRVAMVFDLVLLMVAYIAGSCPDRPTTIFASLLSVVVFGCVVVHWLVAPSSEGQLWLDKPNKVLMLLAIFVVTVTYVAGMRPPGGTWEHAQEAGRSDAGEPIWLERHRGRFMAFLVSNTIALVASLAVVMLVLSSRLRRNMSCLALHVFIITMALLGLLGAYISGSCTEWIFTVQVGCVAGAIAVILLCDSCLPIVECLFGGFKSQHHSLAGAPGRRVTIQPLVPIVPVGEGEPVMAGTPGLPRMTPTESTMVVHRQHSSEAHANPLNNGRSMILLLATLTATVTYQAGLEPPGGVWRDNEGGHNGGDLILLATHAIRYKVFFYCNSAAFVASIIVVIILQSKDLVNRYALHAAIILDLMGLMGAYAAGSWRDIGASLSIFVLVAAIIVLLVVTYIVSCKSLTRGNNGNVSLAEKKRKRELQKRQKLLLNLAVLAITITYQAGLTPPGGFWIEHADEEHHNGDPVLGDNHRGWYTAFFFCNTTSFMASVVTIVSLVSQSLSEIDMAYCKALYCCVFVVLAGLTGAFACGTSRRMQESMYVLGSASLGLTLAILYIHRSHPMVRNGDGSNHADDDTELVGDVVTNGQHITTHKMCKYLMLISILAATITYQAGLTPPGDVWPAADDGEGHAAGDPILRDSDRRHYLAFLYSNSVSFAAFVLVIVLLLRGVVVRKLSSFLPLITVVHAVAVVDLLALLAAYATGSSRDRGTSVYVVTVAATVLVYIAIYAGLSSRHCGREQDGNGGVGSRPSSQAARSRLECTSATPPREWLLDLGKGGAHDTNTHNMFDGMPSQPEVFNDDERISETVPIKSTMKKEGISMDKALDRLLEKFELMEANPPTKCLTECPNNNITWVAANSNHIGEMLAPTAAWELGDRKDMDQAPYIATKDLPKVTPTKCSTLCSSFDNKPDLTVAVVVTCATSVKSLMELVDTDSTTSGTHIDTPDITKAMPTNCLMFGMMVNTGTIQTGVVFPLFLDKLDIVTVLTLHWAGLKPWPPPHEDDHTYILVNQREVELWRTILVDHNKEGLLMIIELYVLDLNDCCLSWSHLILASVLVVELSSTRQCGYEIISFKSNHVDKLKLFGMSINVLEQCEHLEGDLIRLIIKEKLMPWNSGMGICLCCLLVIQLPVGKLKWNVSVISLFHLLITKVNEFPRGITTGGKSTLWTSFECTCVGLHRRYPVLLPFWIIKAEKWVMRHIGMTILVPESWQQASYKVLYGAEKLLNLNAEDKSYTRVKSFEEVPASVVLDDVAYTTSGTTWHYKCLTDKMRMPRAEVNHKPMWTRYLSKQGCHSLQHTKMLSLNVGKKINTLLLLYKDLNGLRFKWIEKLSARGARGYILLAWDKPNLKKRGLSCIVGLIMSFVDYSPIQPNKTQLERQQSSTNKVLGSHRTEQASAASATAAAASWFRAGTLAISLYLSSYLQLPMLVLEAFRTCIP</sequence>
<feature type="transmembrane region" description="Helical" evidence="2">
    <location>
        <begin position="587"/>
        <end position="612"/>
    </location>
</feature>
<reference evidence="5" key="1">
    <citation type="submission" date="2013-06" db="EMBL/GenBank/DDBJ databases">
        <authorList>
            <person name="Zhao Q."/>
        </authorList>
    </citation>
    <scope>NUCLEOTIDE SEQUENCE</scope>
    <source>
        <strain evidence="5">cv. W1943</strain>
    </source>
</reference>
<feature type="region of interest" description="Disordered" evidence="1">
    <location>
        <begin position="898"/>
        <end position="921"/>
    </location>
</feature>
<feature type="transmembrane region" description="Helical" evidence="2">
    <location>
        <begin position="481"/>
        <end position="500"/>
    </location>
</feature>
<keyword evidence="2" id="KW-1133">Transmembrane helix</keyword>
<dbReference type="Proteomes" id="UP000008022">
    <property type="component" value="Unassembled WGS sequence"/>
</dbReference>
<feature type="transmembrane region" description="Helical" evidence="2">
    <location>
        <begin position="756"/>
        <end position="773"/>
    </location>
</feature>
<dbReference type="Pfam" id="PF13962">
    <property type="entry name" value="PGG"/>
    <property type="match status" value="5"/>
</dbReference>
<feature type="transmembrane region" description="Helical" evidence="2">
    <location>
        <begin position="160"/>
        <end position="179"/>
    </location>
</feature>
<dbReference type="PANTHER" id="PTHR24177:SF413">
    <property type="entry name" value="TRANSMEMBRANE PROTEIN, PUTATIVE-RELATED"/>
    <property type="match status" value="1"/>
</dbReference>
<feature type="domain" description="PGG" evidence="3">
    <location>
        <begin position="580"/>
        <end position="692"/>
    </location>
</feature>
<keyword evidence="2" id="KW-0812">Transmembrane</keyword>
<evidence type="ECO:0000256" key="2">
    <source>
        <dbReference type="SAM" id="Phobius"/>
    </source>
</evidence>
<feature type="transmembrane region" description="Helical" evidence="2">
    <location>
        <begin position="433"/>
        <end position="450"/>
    </location>
</feature>
<dbReference type="Gramene" id="ORUFI06G12240.1">
    <property type="protein sequence ID" value="ORUFI06G12240.1"/>
    <property type="gene ID" value="ORUFI06G12240"/>
</dbReference>
<feature type="transmembrane region" description="Helical" evidence="2">
    <location>
        <begin position="185"/>
        <end position="208"/>
    </location>
</feature>
<dbReference type="GO" id="GO:0016020">
    <property type="term" value="C:membrane"/>
    <property type="evidence" value="ECO:0007669"/>
    <property type="project" value="TreeGrafter"/>
</dbReference>
<organism evidence="4 5">
    <name type="scientific">Oryza rufipogon</name>
    <name type="common">Brownbeard rice</name>
    <name type="synonym">Asian wild rice</name>
    <dbReference type="NCBI Taxonomy" id="4529"/>
    <lineage>
        <taxon>Eukaryota</taxon>
        <taxon>Viridiplantae</taxon>
        <taxon>Streptophyta</taxon>
        <taxon>Embryophyta</taxon>
        <taxon>Tracheophyta</taxon>
        <taxon>Spermatophyta</taxon>
        <taxon>Magnoliopsida</taxon>
        <taxon>Liliopsida</taxon>
        <taxon>Poales</taxon>
        <taxon>Poaceae</taxon>
        <taxon>BOP clade</taxon>
        <taxon>Oryzoideae</taxon>
        <taxon>Oryzeae</taxon>
        <taxon>Oryzinae</taxon>
        <taxon>Oryza</taxon>
    </lineage>
</organism>